<dbReference type="NCBIfam" id="TIGR01167">
    <property type="entry name" value="LPXTG_anchor"/>
    <property type="match status" value="1"/>
</dbReference>
<gene>
    <name evidence="7" type="ORF">P7079_00995</name>
</gene>
<accession>A0ABY8G1S7</accession>
<evidence type="ECO:0000259" key="6">
    <source>
        <dbReference type="Pfam" id="PF00746"/>
    </source>
</evidence>
<dbReference type="Proteomes" id="UP001215216">
    <property type="component" value="Chromosome"/>
</dbReference>
<name>A0ABY8G1S7_9ACTO</name>
<dbReference type="RefSeq" id="WP_278012986.1">
    <property type="nucleotide sequence ID" value="NZ_CP121208.1"/>
</dbReference>
<keyword evidence="1" id="KW-0134">Cell wall</keyword>
<evidence type="ECO:0000256" key="2">
    <source>
        <dbReference type="ARBA" id="ARBA00022525"/>
    </source>
</evidence>
<keyword evidence="4" id="KW-0572">Peptidoglycan-anchor</keyword>
<evidence type="ECO:0000256" key="5">
    <source>
        <dbReference type="SAM" id="Phobius"/>
    </source>
</evidence>
<evidence type="ECO:0000256" key="4">
    <source>
        <dbReference type="ARBA" id="ARBA00023088"/>
    </source>
</evidence>
<reference evidence="7 8" key="1">
    <citation type="submission" date="2023-03" db="EMBL/GenBank/DDBJ databases">
        <title>Complete genome of Arcanobacterium canis strain DSM 25104 isolated in 2010 from a canine otitis externa in Germany.</title>
        <authorList>
            <person name="Borowiak M."/>
            <person name="Kreitlow A."/>
            <person name="Malorny B."/>
            <person name="Laemmler C."/>
            <person name="Prenger-Berninghoff E."/>
            <person name="Ploetz M."/>
            <person name="Abdulmawjood A."/>
        </authorList>
    </citation>
    <scope>NUCLEOTIDE SEQUENCE [LARGE SCALE GENOMIC DNA]</scope>
    <source>
        <strain evidence="7 8">DSM 25104</strain>
    </source>
</reference>
<protein>
    <submittedName>
        <fullName evidence="7">LPXTG cell wall anchor domain-containing protein</fullName>
    </submittedName>
</protein>
<keyword evidence="5" id="KW-0472">Membrane</keyword>
<dbReference type="EMBL" id="CP121208">
    <property type="protein sequence ID" value="WFM83591.1"/>
    <property type="molecule type" value="Genomic_DNA"/>
</dbReference>
<dbReference type="Pfam" id="PF00746">
    <property type="entry name" value="Gram_pos_anchor"/>
    <property type="match status" value="1"/>
</dbReference>
<feature type="domain" description="Gram-positive cocci surface proteins LPxTG" evidence="6">
    <location>
        <begin position="2"/>
        <end position="38"/>
    </location>
</feature>
<organism evidence="7 8">
    <name type="scientific">Arcanobacterium canis</name>
    <dbReference type="NCBI Taxonomy" id="999183"/>
    <lineage>
        <taxon>Bacteria</taxon>
        <taxon>Bacillati</taxon>
        <taxon>Actinomycetota</taxon>
        <taxon>Actinomycetes</taxon>
        <taxon>Actinomycetales</taxon>
        <taxon>Actinomycetaceae</taxon>
        <taxon>Arcanobacterium</taxon>
    </lineage>
</organism>
<keyword evidence="2" id="KW-0964">Secreted</keyword>
<evidence type="ECO:0000313" key="7">
    <source>
        <dbReference type="EMBL" id="WFM83591.1"/>
    </source>
</evidence>
<keyword evidence="8" id="KW-1185">Reference proteome</keyword>
<keyword evidence="5" id="KW-0812">Transmembrane</keyword>
<feature type="transmembrane region" description="Helical" evidence="5">
    <location>
        <begin position="12"/>
        <end position="32"/>
    </location>
</feature>
<evidence type="ECO:0000313" key="8">
    <source>
        <dbReference type="Proteomes" id="UP001215216"/>
    </source>
</evidence>
<dbReference type="InterPro" id="IPR019931">
    <property type="entry name" value="LPXTG_anchor"/>
</dbReference>
<proteinExistence type="predicted"/>
<evidence type="ECO:0000256" key="1">
    <source>
        <dbReference type="ARBA" id="ARBA00022512"/>
    </source>
</evidence>
<sequence>MKKALPFTGSSVAGLGGMAVVLVAAGAVIAATRRKESN</sequence>
<evidence type="ECO:0000256" key="3">
    <source>
        <dbReference type="ARBA" id="ARBA00022729"/>
    </source>
</evidence>
<keyword evidence="3" id="KW-0732">Signal</keyword>
<keyword evidence="5" id="KW-1133">Transmembrane helix</keyword>